<dbReference type="SUPFAM" id="SSF51126">
    <property type="entry name" value="Pectin lyase-like"/>
    <property type="match status" value="1"/>
</dbReference>
<reference evidence="1 2" key="1">
    <citation type="submission" date="2016-04" db="EMBL/GenBank/DDBJ databases">
        <authorList>
            <person name="Evans L.H."/>
            <person name="Alamgir A."/>
            <person name="Owens N."/>
            <person name="Weber N.D."/>
            <person name="Virtaneva K."/>
            <person name="Barbian K."/>
            <person name="Babar A."/>
            <person name="Rosenke K."/>
        </authorList>
    </citation>
    <scope>NUCLEOTIDE SEQUENCE [LARGE SCALE GENOMIC DNA]</scope>
    <source>
        <strain evidence="1 2">CCM 8644</strain>
    </source>
</reference>
<protein>
    <recommendedName>
        <fullName evidence="3">Pectate lyase superfamily protein domain-containing protein</fullName>
    </recommendedName>
</protein>
<name>A0A179DMI1_9SPHI</name>
<organism evidence="1 2">
    <name type="scientific">Pedobacter psychrophilus</name>
    <dbReference type="NCBI Taxonomy" id="1826909"/>
    <lineage>
        <taxon>Bacteria</taxon>
        <taxon>Pseudomonadati</taxon>
        <taxon>Bacteroidota</taxon>
        <taxon>Sphingobacteriia</taxon>
        <taxon>Sphingobacteriales</taxon>
        <taxon>Sphingobacteriaceae</taxon>
        <taxon>Pedobacter</taxon>
    </lineage>
</organism>
<accession>A0A179DMI1</accession>
<reference evidence="1 2" key="2">
    <citation type="submission" date="2016-06" db="EMBL/GenBank/DDBJ databases">
        <title>Pedobacter psychrophilus sp. nov., isolated from Antarctic fragmentary rock.</title>
        <authorList>
            <person name="Svec P."/>
        </authorList>
    </citation>
    <scope>NUCLEOTIDE SEQUENCE [LARGE SCALE GENOMIC DNA]</scope>
    <source>
        <strain evidence="1 2">CCM 8644</strain>
    </source>
</reference>
<dbReference type="InterPro" id="IPR011050">
    <property type="entry name" value="Pectin_lyase_fold/virulence"/>
</dbReference>
<dbReference type="EMBL" id="LWHJ01000011">
    <property type="protein sequence ID" value="OAQ42002.1"/>
    <property type="molecule type" value="Genomic_DNA"/>
</dbReference>
<dbReference type="InterPro" id="IPR012334">
    <property type="entry name" value="Pectin_lyas_fold"/>
</dbReference>
<keyword evidence="2" id="KW-1185">Reference proteome</keyword>
<dbReference type="Gene3D" id="2.160.20.10">
    <property type="entry name" value="Single-stranded right-handed beta-helix, Pectin lyase-like"/>
    <property type="match status" value="1"/>
</dbReference>
<dbReference type="AlphaFoldDB" id="A0A179DMI1"/>
<dbReference type="Proteomes" id="UP000078459">
    <property type="component" value="Unassembled WGS sequence"/>
</dbReference>
<comment type="caution">
    <text evidence="1">The sequence shown here is derived from an EMBL/GenBank/DDBJ whole genome shotgun (WGS) entry which is preliminary data.</text>
</comment>
<evidence type="ECO:0008006" key="3">
    <source>
        <dbReference type="Google" id="ProtNLM"/>
    </source>
</evidence>
<dbReference type="STRING" id="1826909.A5893_02460"/>
<gene>
    <name evidence="1" type="ORF">A5893_02460</name>
</gene>
<evidence type="ECO:0000313" key="1">
    <source>
        <dbReference type="EMBL" id="OAQ42002.1"/>
    </source>
</evidence>
<evidence type="ECO:0000313" key="2">
    <source>
        <dbReference type="Proteomes" id="UP000078459"/>
    </source>
</evidence>
<sequence length="497" mass="55316">MKIFIKCFNQKIMLKFTNVFSNFKSLKFLIILSVFFIQNGLAQTNEAFKNATDFGFSENESGVNNTKALQAAVDKGGTILVGKPGTYKLAGTVYIGDSTSLIFGDGVVIKKVAENGIFCQVILNKGALTKTYNKHISIIGMNLMVNGVENWMHDVFGLRGQLGFFYVKDLKIERFRCLDLGKAQFCLQICTFENLLINDVIIKGKKDGIHLGAGKRFKISNCIFETADDAIALAAGDWVTGNPEFGDIEGGVIENCYDLKASILEGAFAKIVASAWVDWKPGIEVRHSDAVVSDGRIYRVIAEVDGKYHKSITKPTFKEGFKVIDGIKWWMHQADTFHTAVVKNVVFRDIFLESQRVPFQIMCYDIDYAHSYFRGAPVPVQSGIALENISVLNNYQKPLISISSPCDLLSIRNSYLNNNGIEFKQAKDFDSYPKTHISFTNCVFQNNGESMLIRNKRIGDDIYLKTSGSMETGEGFKAKVEEGSGKIHVDSDLKGLK</sequence>
<proteinExistence type="predicted"/>